<evidence type="ECO:0000259" key="2">
    <source>
        <dbReference type="Pfam" id="PF20211"/>
    </source>
</evidence>
<evidence type="ECO:0000256" key="1">
    <source>
        <dbReference type="SAM" id="Phobius"/>
    </source>
</evidence>
<feature type="domain" description="DUF6571" evidence="2">
    <location>
        <begin position="108"/>
        <end position="302"/>
    </location>
</feature>
<dbReference type="Pfam" id="PF20211">
    <property type="entry name" value="DUF6571"/>
    <property type="match status" value="1"/>
</dbReference>
<dbReference type="Proteomes" id="UP000184291">
    <property type="component" value="Unassembled WGS sequence"/>
</dbReference>
<sequence>MSLPASNLLGVRVSRSFGASRNIWSWAFLSAIVSAVFPALTTASRRYGELSSRRSQARAVLSRRRHLTASLLVLLVVCAPLVACAHYFGSELDIPGFDPGTASSDQTNAQAALKYLAPDGEISNGRWVPGKETTERWNELADRDWGPVGLDELTAAMAAVSTMRDSQDEETSVAATWVTARSIEFAVDQVSLKNYTSTMKQNLAVLLANCPDEIAGLADGGSLEDSSVYGLVTDAQFETVLYRVIDDEHAADTLVTAMLSYHHNQIDEKIPTAADPETTLLGLYQSAAQTMGYLDGITELHTNNNSTSDTINAADIKRVLTAQAYVDAAQYGLLSEETLEAAATGNNGQPFSFYTEVDGQPTITAPNPMTPHAAQEYMTWYGDVNDSTMNSLDTTIDTASSNSGYEEGKAAKVIK</sequence>
<dbReference type="AlphaFoldDB" id="A0A1M4RX01"/>
<dbReference type="RefSeq" id="WP_348520364.1">
    <property type="nucleotide sequence ID" value="NZ_FQTT01000002.1"/>
</dbReference>
<evidence type="ECO:0000313" key="3">
    <source>
        <dbReference type="EMBL" id="SHE24488.1"/>
    </source>
</evidence>
<keyword evidence="1" id="KW-1133">Transmembrane helix</keyword>
<dbReference type="STRING" id="1892869.ACGLYG10_0692"/>
<feature type="transmembrane region" description="Helical" evidence="1">
    <location>
        <begin position="66"/>
        <end position="88"/>
    </location>
</feature>
<reference evidence="4" key="1">
    <citation type="submission" date="2016-09" db="EMBL/GenBank/DDBJ databases">
        <authorList>
            <person name="Strepis N."/>
        </authorList>
    </citation>
    <scope>NUCLEOTIDE SEQUENCE [LARGE SCALE GENOMIC DNA]</scope>
</reference>
<evidence type="ECO:0000313" key="4">
    <source>
        <dbReference type="Proteomes" id="UP000184291"/>
    </source>
</evidence>
<keyword evidence="1" id="KW-0812">Transmembrane</keyword>
<dbReference type="EMBL" id="FQTT01000002">
    <property type="protein sequence ID" value="SHE24488.1"/>
    <property type="molecule type" value="Genomic_DNA"/>
</dbReference>
<feature type="transmembrane region" description="Helical" evidence="1">
    <location>
        <begin position="23"/>
        <end position="45"/>
    </location>
</feature>
<gene>
    <name evidence="3" type="ORF">ACGLYG10_0692</name>
</gene>
<keyword evidence="1" id="KW-0472">Membrane</keyword>
<proteinExistence type="predicted"/>
<organism evidence="3 4">
    <name type="scientific">Actinomyces glycerinitolerans</name>
    <dbReference type="NCBI Taxonomy" id="1892869"/>
    <lineage>
        <taxon>Bacteria</taxon>
        <taxon>Bacillati</taxon>
        <taxon>Actinomycetota</taxon>
        <taxon>Actinomycetes</taxon>
        <taxon>Actinomycetales</taxon>
        <taxon>Actinomycetaceae</taxon>
        <taxon>Actinomyces</taxon>
    </lineage>
</organism>
<name>A0A1M4RX01_9ACTO</name>
<protein>
    <recommendedName>
        <fullName evidence="2">DUF6571 domain-containing protein</fullName>
    </recommendedName>
</protein>
<keyword evidence="4" id="KW-1185">Reference proteome</keyword>
<accession>A0A1M4RX01</accession>
<dbReference type="InterPro" id="IPR046701">
    <property type="entry name" value="DUF6571"/>
</dbReference>